<organism evidence="1">
    <name type="scientific">Podoviridae sp. ctXdu7</name>
    <dbReference type="NCBI Taxonomy" id="2827618"/>
    <lineage>
        <taxon>Viruses</taxon>
        <taxon>Duplodnaviria</taxon>
        <taxon>Heunggongvirae</taxon>
        <taxon>Uroviricota</taxon>
        <taxon>Caudoviricetes</taxon>
    </lineage>
</organism>
<sequence length="319" mass="37174">MITNKEDIPLTLAVWAVDDDYDYVNQENYISVTQLIKPIKQIILGMRVTDEDTDVSELINAALGTCIHSGIEKAWKFNYKKNLKSLGYSDELINKIKINPKKEDLKNTDIPIYIEQRNTIKIDDYTIGGKFDMVADGILYDNKSTSVYTWIYGGRDKDYCLQGSLYKLINKDIIKEDFIRINYIFTDWQKSAAAQNEKYPLNRLVCKDIPLLSLEETKKFIEDKIKQIKIYKDSPEEKLPRCTDEDLWRAEPKYKYYADPTKTSGRSTKNFTSLQEANEYKLAKGNKGVVIIVPGEVKRCMYCRAYNICKQRREYFPND</sequence>
<reference evidence="1" key="1">
    <citation type="journal article" date="2021" name="Proc. Natl. Acad. Sci. U.S.A.">
        <title>A Catalog of Tens of Thousands of Viruses from Human Metagenomes Reveals Hidden Associations with Chronic Diseases.</title>
        <authorList>
            <person name="Tisza M.J."/>
            <person name="Buck C.B."/>
        </authorList>
    </citation>
    <scope>NUCLEOTIDE SEQUENCE</scope>
    <source>
        <strain evidence="1">CtXdu7</strain>
    </source>
</reference>
<evidence type="ECO:0000313" key="1">
    <source>
        <dbReference type="EMBL" id="DAE91986.1"/>
    </source>
</evidence>
<dbReference type="InterPro" id="IPR011604">
    <property type="entry name" value="PDDEXK-like_dom_sf"/>
</dbReference>
<dbReference type="EMBL" id="BK057792">
    <property type="protein sequence ID" value="DAE91986.1"/>
    <property type="molecule type" value="Genomic_DNA"/>
</dbReference>
<proteinExistence type="predicted"/>
<accession>A0A8S5RRL9</accession>
<name>A0A8S5RRL9_9CAUD</name>
<protein>
    <submittedName>
        <fullName evidence="1">PD-(D/E)XK nuclease superfamily protein</fullName>
    </submittedName>
</protein>
<dbReference type="Gene3D" id="3.90.320.10">
    <property type="match status" value="1"/>
</dbReference>